<dbReference type="InterPro" id="IPR050832">
    <property type="entry name" value="Bact_Acetyltransf"/>
</dbReference>
<dbReference type="Gene3D" id="3.40.630.30">
    <property type="match status" value="1"/>
</dbReference>
<reference evidence="4 7" key="4">
    <citation type="journal article" date="2016" name="Genome Announc.">
        <title>Fully Closed Genome Sequences of Five Type Strains of the Genus Cronobacter and One Cronobacter sakazakii Strain.</title>
        <authorList>
            <person name="Moine D."/>
            <person name="Kassam M."/>
            <person name="Baert L."/>
            <person name="Tang Y."/>
            <person name="Barretto C."/>
            <person name="Ngom Bru C."/>
            <person name="Klijn A."/>
            <person name="Descombes P."/>
        </authorList>
    </citation>
    <scope>NUCLEOTIDE SEQUENCE [LARGE SCALE GENOMIC DNA]</scope>
    <source>
        <strain evidence="4 7">LMG 26250</strain>
    </source>
</reference>
<dbReference type="eggNOG" id="COG0456">
    <property type="taxonomic scope" value="Bacteria"/>
</dbReference>
<organism evidence="5 6">
    <name type="scientific">Cronobacter condimenti 1330</name>
    <dbReference type="NCBI Taxonomy" id="1073999"/>
    <lineage>
        <taxon>Bacteria</taxon>
        <taxon>Pseudomonadati</taxon>
        <taxon>Pseudomonadota</taxon>
        <taxon>Gammaproteobacteria</taxon>
        <taxon>Enterobacterales</taxon>
        <taxon>Enterobacteriaceae</taxon>
        <taxon>Cronobacter</taxon>
    </lineage>
</organism>
<dbReference type="PATRIC" id="fig|1073999.7.peg.2043"/>
<dbReference type="OrthoDB" id="9803233at2"/>
<dbReference type="STRING" id="1073999.AFK62_09760"/>
<proteinExistence type="predicted"/>
<dbReference type="GO" id="GO:0016747">
    <property type="term" value="F:acyltransferase activity, transferring groups other than amino-acyl groups"/>
    <property type="evidence" value="ECO:0007669"/>
    <property type="project" value="InterPro"/>
</dbReference>
<reference evidence="7" key="3">
    <citation type="submission" date="2015-09" db="EMBL/GenBank/DDBJ databases">
        <title>Cronobacter genome sequencing and assembly.</title>
        <authorList>
            <person name="Descombes P."/>
            <person name="Baert L."/>
            <person name="Ngom-Bru C."/>
            <person name="Barretto C."/>
        </authorList>
    </citation>
    <scope>NUCLEOTIDE SEQUENCE [LARGE SCALE GENOMIC DNA]</scope>
    <source>
        <strain evidence="7">LMG 26250</strain>
    </source>
</reference>
<dbReference type="Proteomes" id="UP000009340">
    <property type="component" value="Unassembled WGS sequence"/>
</dbReference>
<evidence type="ECO:0000313" key="4">
    <source>
        <dbReference type="EMBL" id="ALB62768.1"/>
    </source>
</evidence>
<dbReference type="SUPFAM" id="SSF55729">
    <property type="entry name" value="Acyl-CoA N-acyltransferases (Nat)"/>
    <property type="match status" value="1"/>
</dbReference>
<evidence type="ECO:0000259" key="3">
    <source>
        <dbReference type="PROSITE" id="PS51186"/>
    </source>
</evidence>
<dbReference type="PANTHER" id="PTHR43877">
    <property type="entry name" value="AMINOALKYLPHOSPHONATE N-ACETYLTRANSFERASE-RELATED-RELATED"/>
    <property type="match status" value="1"/>
</dbReference>
<dbReference type="Pfam" id="PF00583">
    <property type="entry name" value="Acetyltransf_1"/>
    <property type="match status" value="1"/>
</dbReference>
<dbReference type="EMBL" id="CAKW01000067">
    <property type="protein sequence ID" value="CCJ72414.1"/>
    <property type="molecule type" value="Genomic_DNA"/>
</dbReference>
<dbReference type="PANTHER" id="PTHR43877:SF2">
    <property type="entry name" value="AMINOALKYLPHOSPHONATE N-ACETYLTRANSFERASE-RELATED"/>
    <property type="match status" value="1"/>
</dbReference>
<dbReference type="InterPro" id="IPR000182">
    <property type="entry name" value="GNAT_dom"/>
</dbReference>
<keyword evidence="2" id="KW-0012">Acyltransferase</keyword>
<dbReference type="EMBL" id="CP012264">
    <property type="protein sequence ID" value="ALB62768.1"/>
    <property type="molecule type" value="Genomic_DNA"/>
</dbReference>
<dbReference type="RefSeq" id="WP_007671320.1">
    <property type="nucleotide sequence ID" value="NZ_CAKW01000067.1"/>
</dbReference>
<evidence type="ECO:0000256" key="2">
    <source>
        <dbReference type="ARBA" id="ARBA00023315"/>
    </source>
</evidence>
<accession>K8A9H2</accession>
<name>K8A9H2_9ENTR</name>
<reference evidence="7" key="2">
    <citation type="submission" date="2015-07" db="EMBL/GenBank/DDBJ databases">
        <authorList>
            <person name="Moine D."/>
            <person name="Kassam M."/>
        </authorList>
    </citation>
    <scope>NUCLEOTIDE SEQUENCE [LARGE SCALE GENOMIC DNA]</scope>
    <source>
        <strain evidence="7">LMG 26250</strain>
    </source>
</reference>
<feature type="domain" description="N-acetyltransferase" evidence="3">
    <location>
        <begin position="2"/>
        <end position="151"/>
    </location>
</feature>
<evidence type="ECO:0000313" key="7">
    <source>
        <dbReference type="Proteomes" id="UP000067320"/>
    </source>
</evidence>
<dbReference type="AlphaFoldDB" id="K8A9H2"/>
<dbReference type="Proteomes" id="UP000067320">
    <property type="component" value="Chromosome"/>
</dbReference>
<reference evidence="5" key="1">
    <citation type="submission" date="2012-07" db="EMBL/GenBank/DDBJ databases">
        <authorList>
            <person name="Cummings C."/>
        </authorList>
    </citation>
    <scope>NUCLEOTIDE SEQUENCE</scope>
    <source>
        <strain evidence="5">1330</strain>
    </source>
</reference>
<protein>
    <submittedName>
        <fullName evidence="4">GCN5 family acetyltransferase</fullName>
    </submittedName>
    <submittedName>
        <fullName evidence="5">GCN5-related N-acetyltransferase</fullName>
    </submittedName>
</protein>
<gene>
    <name evidence="4" type="ORF">AFK62_09760</name>
    <name evidence="5" type="ORF">BN137_1782</name>
</gene>
<evidence type="ECO:0000313" key="6">
    <source>
        <dbReference type="Proteomes" id="UP000009340"/>
    </source>
</evidence>
<dbReference type="CDD" id="cd04301">
    <property type="entry name" value="NAT_SF"/>
    <property type="match status" value="1"/>
</dbReference>
<dbReference type="PROSITE" id="PS51186">
    <property type="entry name" value="GNAT"/>
    <property type="match status" value="1"/>
</dbReference>
<dbReference type="KEGG" id="ccon:AFK62_09760"/>
<evidence type="ECO:0000313" key="5">
    <source>
        <dbReference type="EMBL" id="CCJ72414.1"/>
    </source>
</evidence>
<sequence length="158" mass="17134">MYQITLASPDSAESRALIAALDAYQNTLYPAESNHLVDLAGVADDTLIFMLIRHASTAVGCGAVLLTGDGFGEIKRVYIDERHRGQKLGEKLMAALEAAARLRGCHTLQLETGIHQNAAVKLYARCGYTHTGPFAPYQPDPLSLFMQKPVSDMSAEAR</sequence>
<keyword evidence="7" id="KW-1185">Reference proteome</keyword>
<keyword evidence="1 5" id="KW-0808">Transferase</keyword>
<dbReference type="InterPro" id="IPR016181">
    <property type="entry name" value="Acyl_CoA_acyltransferase"/>
</dbReference>
<evidence type="ECO:0000256" key="1">
    <source>
        <dbReference type="ARBA" id="ARBA00022679"/>
    </source>
</evidence>